<keyword evidence="6 7" id="KW-0503">Monooxygenase</keyword>
<evidence type="ECO:0000256" key="4">
    <source>
        <dbReference type="ARBA" id="ARBA00022827"/>
    </source>
</evidence>
<dbReference type="InterPro" id="IPR051820">
    <property type="entry name" value="FAD-binding_MO"/>
</dbReference>
<evidence type="ECO:0000313" key="7">
    <source>
        <dbReference type="EMBL" id="BDZ44439.1"/>
    </source>
</evidence>
<dbReference type="SUPFAM" id="SSF51905">
    <property type="entry name" value="FAD/NAD(P)-binding domain"/>
    <property type="match status" value="1"/>
</dbReference>
<protein>
    <submittedName>
        <fullName evidence="7">Flavin-binding monooxygenase</fullName>
    </submittedName>
</protein>
<keyword evidence="4" id="KW-0274">FAD</keyword>
<name>A0ABM8G8D1_9MICO</name>
<accession>A0ABM8G8D1</accession>
<comment type="similarity">
    <text evidence="2">Belongs to the FAD-binding monooxygenase family.</text>
</comment>
<dbReference type="Proteomes" id="UP001321498">
    <property type="component" value="Chromosome"/>
</dbReference>
<organism evidence="7 8">
    <name type="scientific">Naasia aerilata</name>
    <dbReference type="NCBI Taxonomy" id="1162966"/>
    <lineage>
        <taxon>Bacteria</taxon>
        <taxon>Bacillati</taxon>
        <taxon>Actinomycetota</taxon>
        <taxon>Actinomycetes</taxon>
        <taxon>Micrococcales</taxon>
        <taxon>Microbacteriaceae</taxon>
        <taxon>Naasia</taxon>
    </lineage>
</organism>
<evidence type="ECO:0000256" key="6">
    <source>
        <dbReference type="ARBA" id="ARBA00023033"/>
    </source>
</evidence>
<dbReference type="Pfam" id="PF13450">
    <property type="entry name" value="NAD_binding_8"/>
    <property type="match status" value="1"/>
</dbReference>
<gene>
    <name evidence="7" type="ORF">GCM10025866_03480</name>
</gene>
<dbReference type="PRINTS" id="PR00411">
    <property type="entry name" value="PNDRDTASEI"/>
</dbReference>
<dbReference type="EMBL" id="AP027731">
    <property type="protein sequence ID" value="BDZ44439.1"/>
    <property type="molecule type" value="Genomic_DNA"/>
</dbReference>
<evidence type="ECO:0000256" key="3">
    <source>
        <dbReference type="ARBA" id="ARBA00022630"/>
    </source>
</evidence>
<dbReference type="Gene3D" id="3.50.50.60">
    <property type="entry name" value="FAD/NAD(P)-binding domain"/>
    <property type="match status" value="2"/>
</dbReference>
<dbReference type="Pfam" id="PF00743">
    <property type="entry name" value="FMO-like"/>
    <property type="match status" value="1"/>
</dbReference>
<dbReference type="PANTHER" id="PTHR43872">
    <property type="entry name" value="MONOOXYGENASE, PUTATIVE (AFU_ORTHOLOGUE AFUA_8G02570)-RELATED"/>
    <property type="match status" value="1"/>
</dbReference>
<keyword evidence="5" id="KW-0560">Oxidoreductase</keyword>
<evidence type="ECO:0000256" key="1">
    <source>
        <dbReference type="ARBA" id="ARBA00001974"/>
    </source>
</evidence>
<dbReference type="InterPro" id="IPR020946">
    <property type="entry name" value="Flavin_mOase-like"/>
</dbReference>
<evidence type="ECO:0000256" key="5">
    <source>
        <dbReference type="ARBA" id="ARBA00023002"/>
    </source>
</evidence>
<keyword evidence="3" id="KW-0285">Flavoprotein</keyword>
<keyword evidence="8" id="KW-1185">Reference proteome</keyword>
<sequence length="496" mass="54947">MDHVDVLIVGAGISGIGAACHLVRECPDRTFAIIESRDAVGGTWDLFRYPGIRSDSDMFTFGYEFEPWREPKTIADGSSIRAYLADTVRKYGIESRIRFGTRVQRAEWSSADARWTVTVRRGDAGEETQLTCSFLSVCTGYYRYDEGYTPDYPGRDDFAGTVVHPQLWPEDLDCAGKQVVIIGSGATAVTLVPTLAREAAKVTMLQRSPTYIASRPSRDRFADRMRQSLPARIAYPIVRWKNVLYSIVTYTLSRKAPSIVKSALRRDQVRTLPAGYDIARHLTPSYEPWDQRLCVAPDGDLFAAIRAGRAEIVTDHIERFTPHGILLRSGEELPADVVVSATGLKLLPIGGIELVVDGSTVDVARTIAYKGMMLSGVPNFALTIGYTNASWTLKADLVARYVCRLLNRMKRTGEDSVTPVAPPLDPSTLEPLIDFSSGYVRRSVDLLPKQGPAAPWRLHQNYLKDVQLMRRGPLTDGVRFGRSADALRPTAEATAR</sequence>
<comment type="cofactor">
    <cofactor evidence="1">
        <name>FAD</name>
        <dbReference type="ChEBI" id="CHEBI:57692"/>
    </cofactor>
</comment>
<proteinExistence type="inferred from homology"/>
<dbReference type="InterPro" id="IPR036188">
    <property type="entry name" value="FAD/NAD-bd_sf"/>
</dbReference>
<dbReference type="GO" id="GO:0004497">
    <property type="term" value="F:monooxygenase activity"/>
    <property type="evidence" value="ECO:0007669"/>
    <property type="project" value="UniProtKB-KW"/>
</dbReference>
<dbReference type="PANTHER" id="PTHR43872:SF1">
    <property type="entry name" value="MONOOXYGENASE, PUTATIVE (AFU_ORTHOLOGUE AFUA_8G02570)-RELATED"/>
    <property type="match status" value="1"/>
</dbReference>
<evidence type="ECO:0000313" key="8">
    <source>
        <dbReference type="Proteomes" id="UP001321498"/>
    </source>
</evidence>
<evidence type="ECO:0000256" key="2">
    <source>
        <dbReference type="ARBA" id="ARBA00010139"/>
    </source>
</evidence>
<dbReference type="RefSeq" id="WP_286277899.1">
    <property type="nucleotide sequence ID" value="NZ_AP027731.1"/>
</dbReference>
<reference evidence="8" key="1">
    <citation type="journal article" date="2019" name="Int. J. Syst. Evol. Microbiol.">
        <title>The Global Catalogue of Microorganisms (GCM) 10K type strain sequencing project: providing services to taxonomists for standard genome sequencing and annotation.</title>
        <authorList>
            <consortium name="The Broad Institute Genomics Platform"/>
            <consortium name="The Broad Institute Genome Sequencing Center for Infectious Disease"/>
            <person name="Wu L."/>
            <person name="Ma J."/>
        </authorList>
    </citation>
    <scope>NUCLEOTIDE SEQUENCE [LARGE SCALE GENOMIC DNA]</scope>
    <source>
        <strain evidence="8">NBRC 108725</strain>
    </source>
</reference>